<feature type="compositionally biased region" description="Basic and acidic residues" evidence="2">
    <location>
        <begin position="550"/>
        <end position="565"/>
    </location>
</feature>
<feature type="compositionally biased region" description="Polar residues" evidence="2">
    <location>
        <begin position="893"/>
        <end position="913"/>
    </location>
</feature>
<feature type="compositionally biased region" description="Polar residues" evidence="2">
    <location>
        <begin position="677"/>
        <end position="690"/>
    </location>
</feature>
<feature type="coiled-coil region" evidence="1">
    <location>
        <begin position="1111"/>
        <end position="1138"/>
    </location>
</feature>
<evidence type="ECO:0000259" key="3">
    <source>
        <dbReference type="PROSITE" id="PS50006"/>
    </source>
</evidence>
<proteinExistence type="predicted"/>
<feature type="domain" description="FHA" evidence="3">
    <location>
        <begin position="984"/>
        <end position="1037"/>
    </location>
</feature>
<evidence type="ECO:0000256" key="1">
    <source>
        <dbReference type="SAM" id="Coils"/>
    </source>
</evidence>
<dbReference type="InterPro" id="IPR008984">
    <property type="entry name" value="SMAD_FHA_dom_sf"/>
</dbReference>
<feature type="compositionally biased region" description="Polar residues" evidence="2">
    <location>
        <begin position="820"/>
        <end position="835"/>
    </location>
</feature>
<dbReference type="Pfam" id="PF00498">
    <property type="entry name" value="FHA"/>
    <property type="match status" value="1"/>
</dbReference>
<dbReference type="SUPFAM" id="SSF49879">
    <property type="entry name" value="SMAD/FHA domain"/>
    <property type="match status" value="1"/>
</dbReference>
<name>A0A1Y1VD49_9FUNG</name>
<dbReference type="PROSITE" id="PS50006">
    <property type="entry name" value="FHA_DOMAIN"/>
    <property type="match status" value="1"/>
</dbReference>
<dbReference type="Gene3D" id="2.60.200.20">
    <property type="match status" value="1"/>
</dbReference>
<evidence type="ECO:0000256" key="2">
    <source>
        <dbReference type="SAM" id="MobiDB-lite"/>
    </source>
</evidence>
<feature type="compositionally biased region" description="Basic and acidic residues" evidence="2">
    <location>
        <begin position="376"/>
        <end position="399"/>
    </location>
</feature>
<evidence type="ECO:0000313" key="5">
    <source>
        <dbReference type="Proteomes" id="UP000193719"/>
    </source>
</evidence>
<dbReference type="OrthoDB" id="687730at2759"/>
<gene>
    <name evidence="4" type="ORF">BCR36DRAFT_323520</name>
</gene>
<organism evidence="4 5">
    <name type="scientific">Piromyces finnis</name>
    <dbReference type="NCBI Taxonomy" id="1754191"/>
    <lineage>
        <taxon>Eukaryota</taxon>
        <taxon>Fungi</taxon>
        <taxon>Fungi incertae sedis</taxon>
        <taxon>Chytridiomycota</taxon>
        <taxon>Chytridiomycota incertae sedis</taxon>
        <taxon>Neocallimastigomycetes</taxon>
        <taxon>Neocallimastigales</taxon>
        <taxon>Neocallimastigaceae</taxon>
        <taxon>Piromyces</taxon>
    </lineage>
</organism>
<keyword evidence="5" id="KW-1185">Reference proteome</keyword>
<feature type="compositionally biased region" description="Low complexity" evidence="2">
    <location>
        <begin position="240"/>
        <end position="250"/>
    </location>
</feature>
<feature type="region of interest" description="Disordered" evidence="2">
    <location>
        <begin position="613"/>
        <end position="639"/>
    </location>
</feature>
<feature type="region of interest" description="Disordered" evidence="2">
    <location>
        <begin position="656"/>
        <end position="722"/>
    </location>
</feature>
<feature type="compositionally biased region" description="Polar residues" evidence="2">
    <location>
        <begin position="627"/>
        <end position="638"/>
    </location>
</feature>
<dbReference type="InterPro" id="IPR051176">
    <property type="entry name" value="Cent_Immune-Sig_Mod"/>
</dbReference>
<dbReference type="PANTHER" id="PTHR15715:SF37">
    <property type="entry name" value="LD47843P"/>
    <property type="match status" value="1"/>
</dbReference>
<feature type="region of interest" description="Disordered" evidence="2">
    <location>
        <begin position="889"/>
        <end position="913"/>
    </location>
</feature>
<dbReference type="STRING" id="1754191.A0A1Y1VD49"/>
<feature type="compositionally biased region" description="Polar residues" evidence="2">
    <location>
        <begin position="660"/>
        <end position="670"/>
    </location>
</feature>
<sequence length="1335" mass="152073">MENITNNNNIALVNILLTKFAKEAQNLVSTAQKIYDDKNNIVYSQIDKFNEQWGILKGHCSTVGIAINGFKERNPNTYIQKIENIVSEINRKKFEVNSTSESTKEGLDGKTPRSGIGNEGLSTLPLIIINLLSTVKMAVEDYNEQVLGACINNNSPINDNDPDASESLLNLSSFAGNNESTSSLNNDPNMTINPNFNQSSSTLSCLSNPALQTLENEKVLSSKGSSKSSLSNEVFPSLTNNNNNNIMNNKNNNVVVINHPNGSGLSYTPKPLPFGFEEERKDEMMKFREEFQSRENNIDPKLRERDDSVDRRRGPPPPEDRRMGPRPINTNRKDSGADERRGREMDDRRRYDREKSCERRRMEGNYNGNESFMRGGNEDPRRGRDKSRDKSRDRRRMDPNESYSIRDISSERRRMEGNCSGNESFMRGGSEDPRRGRDKSRDKSRDRRRMDPNESYSIRDLSCDRRRIEEERRRRMESGRSSSTDSRRRYDREKSCERRRMDEIGNNNGNDRRKIDGNDLNDKNGHEIELNKPGNGNESRKTSRSSINLDEYKRKDSLDNPHVRKEKSLNNIKIKDEIKIPNLRKNCSMEDVRNVKPTVKVNVDIYPKRLDSHEKPPILKGDRSMISEPSSSTANSPFIGNCKANRIRTSSIDNIPSAVSVDSGTKSNHPNILGRQRNISNPYQSSNGSKTPKLVNYDPATRVPRKQSSNSNYEKPVRTPYSSNMEFAKTPLFSEPENIHSAVPCDKKPSQGITRKRSCSASYAQNPLLSNSPSNSPRIVNKGRPVPGSSPSPGPNTGPSSNIALGPSLDHPYHIRQESDPTLSHQSILKPNKSSPAIRAMVNNYSQDGIKKQIDNIYNELNSMSRSQHRRNISSSSINDYSSLNRNDAFSPHFSTRPTLQSRRSNISTTSSGTEATELLSANVQFINNFDKCVKLNEGMDRRSYLYEDYFVRNSEGELIDLQMVLVPLNNMFEICTIDLNEPIYFGRSNVNNVENFMTFRSLVISRTHAEIWNEDGKIFLKDLGSNGGTFLNGVRICQFGQECEPHEIKSGDFIQFGQDFFEGGMISPKMELPENPKHRCVKFQVILSNSLNINLYKNYDAVTPADNPEQEELEKQKRDIEKQIFEQSEKLKKEMEKNLASDIIKERDVYFINISAGSKVRKTIIKLESGIELFNVDLSNWDQKTSFFSSSKDKYKNNKIIVHDNRTEYAETQNIEILKELPSTKVYSIKTKYSLLGTVQYISKKKVQIVTPYGSPQFCLTGDFKDHQWIILETNIDNDEHNQRCIGEALGRQPIKKGVRETKWEIKLEVENSKFSQLLFSSFLFLIVTEGNAD</sequence>
<feature type="region of interest" description="Disordered" evidence="2">
    <location>
        <begin position="739"/>
        <end position="835"/>
    </location>
</feature>
<dbReference type="InterPro" id="IPR000253">
    <property type="entry name" value="FHA_dom"/>
</dbReference>
<protein>
    <recommendedName>
        <fullName evidence="3">FHA domain-containing protein</fullName>
    </recommendedName>
</protein>
<feature type="compositionally biased region" description="Basic and acidic residues" evidence="2">
    <location>
        <begin position="510"/>
        <end position="530"/>
    </location>
</feature>
<feature type="compositionally biased region" description="Basic and acidic residues" evidence="2">
    <location>
        <begin position="461"/>
        <end position="478"/>
    </location>
</feature>
<comment type="caution">
    <text evidence="4">The sequence shown here is derived from an EMBL/GenBank/DDBJ whole genome shotgun (WGS) entry which is preliminary data.</text>
</comment>
<feature type="compositionally biased region" description="Basic and acidic residues" evidence="2">
    <location>
        <begin position="291"/>
        <end position="323"/>
    </location>
</feature>
<accession>A0A1Y1VD49</accession>
<feature type="compositionally biased region" description="Basic and acidic residues" evidence="2">
    <location>
        <begin position="331"/>
        <end position="363"/>
    </location>
</feature>
<feature type="compositionally biased region" description="Basic and acidic residues" evidence="2">
    <location>
        <begin position="613"/>
        <end position="625"/>
    </location>
</feature>
<feature type="region of interest" description="Disordered" evidence="2">
    <location>
        <begin position="217"/>
        <end position="250"/>
    </location>
</feature>
<feature type="compositionally biased region" description="Basic and acidic residues" evidence="2">
    <location>
        <begin position="429"/>
        <end position="452"/>
    </location>
</feature>
<feature type="compositionally biased region" description="Low complexity" evidence="2">
    <location>
        <begin position="766"/>
        <end position="777"/>
    </location>
</feature>
<evidence type="ECO:0000313" key="4">
    <source>
        <dbReference type="EMBL" id="ORX53330.1"/>
    </source>
</evidence>
<keyword evidence="1" id="KW-0175">Coiled coil</keyword>
<feature type="compositionally biased region" description="Low complexity" evidence="2">
    <location>
        <begin position="221"/>
        <end position="231"/>
    </location>
</feature>
<dbReference type="PANTHER" id="PTHR15715">
    <property type="entry name" value="CENTROSOMAL PROTEIN OF 170 KDA"/>
    <property type="match status" value="1"/>
</dbReference>
<dbReference type="SMART" id="SM00240">
    <property type="entry name" value="FHA"/>
    <property type="match status" value="1"/>
</dbReference>
<dbReference type="EMBL" id="MCFH01000013">
    <property type="protein sequence ID" value="ORX53330.1"/>
    <property type="molecule type" value="Genomic_DNA"/>
</dbReference>
<reference evidence="4 5" key="2">
    <citation type="submission" date="2016-08" db="EMBL/GenBank/DDBJ databases">
        <title>Pervasive Adenine N6-methylation of Active Genes in Fungi.</title>
        <authorList>
            <consortium name="DOE Joint Genome Institute"/>
            <person name="Mondo S.J."/>
            <person name="Dannebaum R.O."/>
            <person name="Kuo R.C."/>
            <person name="Labutti K."/>
            <person name="Haridas S."/>
            <person name="Kuo A."/>
            <person name="Salamov A."/>
            <person name="Ahrendt S.R."/>
            <person name="Lipzen A."/>
            <person name="Sullivan W."/>
            <person name="Andreopoulos W.B."/>
            <person name="Clum A."/>
            <person name="Lindquist E."/>
            <person name="Daum C."/>
            <person name="Ramamoorthy G.K."/>
            <person name="Gryganskyi A."/>
            <person name="Culley D."/>
            <person name="Magnuson J.K."/>
            <person name="James T.Y."/>
            <person name="O'Malley M.A."/>
            <person name="Stajich J.E."/>
            <person name="Spatafora J.W."/>
            <person name="Visel A."/>
            <person name="Grigoriev I.V."/>
        </authorList>
    </citation>
    <scope>NUCLEOTIDE SEQUENCE [LARGE SCALE GENOMIC DNA]</scope>
    <source>
        <strain evidence="5">finn</strain>
    </source>
</reference>
<feature type="region of interest" description="Disordered" evidence="2">
    <location>
        <begin position="291"/>
        <end position="565"/>
    </location>
</feature>
<reference evidence="4 5" key="1">
    <citation type="submission" date="2016-08" db="EMBL/GenBank/DDBJ databases">
        <title>Genomes of anaerobic fungi encode conserved fungal cellulosomes for biomass hydrolysis.</title>
        <authorList>
            <consortium name="DOE Joint Genome Institute"/>
            <person name="Haitjema C.H."/>
            <person name="Gilmore S.P."/>
            <person name="Henske J.K."/>
            <person name="Solomon K.V."/>
            <person name="De Groot R."/>
            <person name="Kuo A."/>
            <person name="Mondo S.J."/>
            <person name="Salamov A.A."/>
            <person name="Labutti K."/>
            <person name="Zhao Z."/>
            <person name="Chiniquy J."/>
            <person name="Barry K."/>
            <person name="Brewer H.M."/>
            <person name="Purvine S.O."/>
            <person name="Wright A.T."/>
            <person name="Boxma B."/>
            <person name="Van Alen T."/>
            <person name="Hackstein J.H."/>
            <person name="Baker S.E."/>
            <person name="Grigoriev I.V."/>
            <person name="O'Malley M.A."/>
        </authorList>
    </citation>
    <scope>NUCLEOTIDE SEQUENCE [LARGE SCALE GENOMIC DNA]</scope>
    <source>
        <strain evidence="5">finn</strain>
    </source>
</reference>
<dbReference type="Proteomes" id="UP000193719">
    <property type="component" value="Unassembled WGS sequence"/>
</dbReference>
<feature type="compositionally biased region" description="Basic and acidic residues" evidence="2">
    <location>
        <begin position="485"/>
        <end position="503"/>
    </location>
</feature>